<dbReference type="CDD" id="cd01949">
    <property type="entry name" value="GGDEF"/>
    <property type="match status" value="1"/>
</dbReference>
<dbReference type="SUPFAM" id="SSF158472">
    <property type="entry name" value="HAMP domain-like"/>
    <property type="match status" value="1"/>
</dbReference>
<keyword evidence="1" id="KW-1133">Transmembrane helix</keyword>
<dbReference type="EMBL" id="WTYD01000001">
    <property type="protein sequence ID" value="MXO52511.1"/>
    <property type="molecule type" value="Genomic_DNA"/>
</dbReference>
<dbReference type="GO" id="GO:0007165">
    <property type="term" value="P:signal transduction"/>
    <property type="evidence" value="ECO:0007669"/>
    <property type="project" value="InterPro"/>
</dbReference>
<evidence type="ECO:0000313" key="5">
    <source>
        <dbReference type="EMBL" id="MXO52511.1"/>
    </source>
</evidence>
<dbReference type="PROSITE" id="PS50883">
    <property type="entry name" value="EAL"/>
    <property type="match status" value="1"/>
</dbReference>
<feature type="transmembrane region" description="Helical" evidence="1">
    <location>
        <begin position="21"/>
        <end position="40"/>
    </location>
</feature>
<dbReference type="Gene3D" id="3.20.20.450">
    <property type="entry name" value="EAL domain"/>
    <property type="match status" value="1"/>
</dbReference>
<reference evidence="5 6" key="1">
    <citation type="submission" date="2019-12" db="EMBL/GenBank/DDBJ databases">
        <title>Genomic-based taxomic classification of the family Erythrobacteraceae.</title>
        <authorList>
            <person name="Xu L."/>
        </authorList>
    </citation>
    <scope>NUCLEOTIDE SEQUENCE [LARGE SCALE GENOMIC DNA]</scope>
    <source>
        <strain evidence="5 6">JCM 17468</strain>
    </source>
</reference>
<dbReference type="SMART" id="SM00267">
    <property type="entry name" value="GGDEF"/>
    <property type="match status" value="1"/>
</dbReference>
<evidence type="ECO:0000259" key="2">
    <source>
        <dbReference type="PROSITE" id="PS50883"/>
    </source>
</evidence>
<dbReference type="Proteomes" id="UP000430272">
    <property type="component" value="Unassembled WGS sequence"/>
</dbReference>
<dbReference type="SMART" id="SM00304">
    <property type="entry name" value="HAMP"/>
    <property type="match status" value="1"/>
</dbReference>
<dbReference type="SUPFAM" id="SSF55073">
    <property type="entry name" value="Nucleotide cyclase"/>
    <property type="match status" value="1"/>
</dbReference>
<dbReference type="Gene3D" id="3.30.70.270">
    <property type="match status" value="1"/>
</dbReference>
<dbReference type="OrthoDB" id="9790882at2"/>
<feature type="domain" description="GGDEF" evidence="4">
    <location>
        <begin position="371"/>
        <end position="503"/>
    </location>
</feature>
<gene>
    <name evidence="5" type="ORF">GRI47_00630</name>
</gene>
<comment type="caution">
    <text evidence="5">The sequence shown here is derived from an EMBL/GenBank/DDBJ whole genome shotgun (WGS) entry which is preliminary data.</text>
</comment>
<dbReference type="InterPro" id="IPR001633">
    <property type="entry name" value="EAL_dom"/>
</dbReference>
<dbReference type="RefSeq" id="WP_160659489.1">
    <property type="nucleotide sequence ID" value="NZ_WTYD01000001.1"/>
</dbReference>
<dbReference type="GO" id="GO:0016020">
    <property type="term" value="C:membrane"/>
    <property type="evidence" value="ECO:0007669"/>
    <property type="project" value="InterPro"/>
</dbReference>
<dbReference type="SUPFAM" id="SSF141868">
    <property type="entry name" value="EAL domain-like"/>
    <property type="match status" value="1"/>
</dbReference>
<keyword evidence="6" id="KW-1185">Reference proteome</keyword>
<dbReference type="InterPro" id="IPR043128">
    <property type="entry name" value="Rev_trsase/Diguanyl_cyclase"/>
</dbReference>
<dbReference type="CDD" id="cd06225">
    <property type="entry name" value="HAMP"/>
    <property type="match status" value="1"/>
</dbReference>
<evidence type="ECO:0000259" key="4">
    <source>
        <dbReference type="PROSITE" id="PS50887"/>
    </source>
</evidence>
<dbReference type="PANTHER" id="PTHR44757:SF2">
    <property type="entry name" value="BIOFILM ARCHITECTURE MAINTENANCE PROTEIN MBAA"/>
    <property type="match status" value="1"/>
</dbReference>
<feature type="domain" description="HAMP" evidence="3">
    <location>
        <begin position="285"/>
        <end position="336"/>
    </location>
</feature>
<dbReference type="NCBIfam" id="TIGR00254">
    <property type="entry name" value="GGDEF"/>
    <property type="match status" value="1"/>
</dbReference>
<dbReference type="Pfam" id="PF00990">
    <property type="entry name" value="GGDEF"/>
    <property type="match status" value="1"/>
</dbReference>
<dbReference type="CDD" id="cd01948">
    <property type="entry name" value="EAL"/>
    <property type="match status" value="1"/>
</dbReference>
<accession>A0A844Y3E1</accession>
<dbReference type="PROSITE" id="PS50885">
    <property type="entry name" value="HAMP"/>
    <property type="match status" value="1"/>
</dbReference>
<feature type="transmembrane region" description="Helical" evidence="1">
    <location>
        <begin position="263"/>
        <end position="284"/>
    </location>
</feature>
<dbReference type="InterPro" id="IPR035919">
    <property type="entry name" value="EAL_sf"/>
</dbReference>
<dbReference type="AlphaFoldDB" id="A0A844Y3E1"/>
<dbReference type="PROSITE" id="PS50887">
    <property type="entry name" value="GGDEF"/>
    <property type="match status" value="1"/>
</dbReference>
<evidence type="ECO:0000313" key="6">
    <source>
        <dbReference type="Proteomes" id="UP000430272"/>
    </source>
</evidence>
<organism evidence="5 6">
    <name type="scientific">Qipengyuania pelagi</name>
    <dbReference type="NCBI Taxonomy" id="994320"/>
    <lineage>
        <taxon>Bacteria</taxon>
        <taxon>Pseudomonadati</taxon>
        <taxon>Pseudomonadota</taxon>
        <taxon>Alphaproteobacteria</taxon>
        <taxon>Sphingomonadales</taxon>
        <taxon>Erythrobacteraceae</taxon>
        <taxon>Qipengyuania</taxon>
    </lineage>
</organism>
<keyword evidence="1" id="KW-0812">Transmembrane</keyword>
<dbReference type="Pfam" id="PF00672">
    <property type="entry name" value="HAMP"/>
    <property type="match status" value="1"/>
</dbReference>
<dbReference type="SMART" id="SM00052">
    <property type="entry name" value="EAL"/>
    <property type="match status" value="1"/>
</dbReference>
<feature type="domain" description="EAL" evidence="2">
    <location>
        <begin position="512"/>
        <end position="762"/>
    </location>
</feature>
<proteinExistence type="predicted"/>
<keyword evidence="1" id="KW-0472">Membrane</keyword>
<dbReference type="Gene3D" id="6.10.340.10">
    <property type="match status" value="1"/>
</dbReference>
<dbReference type="InterPro" id="IPR029787">
    <property type="entry name" value="Nucleotide_cyclase"/>
</dbReference>
<dbReference type="PANTHER" id="PTHR44757">
    <property type="entry name" value="DIGUANYLATE CYCLASE DGCP"/>
    <property type="match status" value="1"/>
</dbReference>
<name>A0A844Y3E1_9SPHN</name>
<dbReference type="Pfam" id="PF00563">
    <property type="entry name" value="EAL"/>
    <property type="match status" value="1"/>
</dbReference>
<evidence type="ECO:0000256" key="1">
    <source>
        <dbReference type="SAM" id="Phobius"/>
    </source>
</evidence>
<dbReference type="InterPro" id="IPR000160">
    <property type="entry name" value="GGDEF_dom"/>
</dbReference>
<dbReference type="InterPro" id="IPR003660">
    <property type="entry name" value="HAMP_dom"/>
</dbReference>
<dbReference type="InterPro" id="IPR052155">
    <property type="entry name" value="Biofilm_reg_signaling"/>
</dbReference>
<protein>
    <submittedName>
        <fullName evidence="5">EAL domain-containing protein</fullName>
    </submittedName>
</protein>
<sequence length="771" mass="83987">MKGMFLDRLPSLRFGTLRLRIAVLFTILFALVMSVVMILVSQSIERFGERAASGDLAANAKVVDEILDLRAQQMRASAEVLSRDFGFREAVATGDSATIASALRSLRARAKSGSAFVVGLDGSMVDDGSGRHPPVDTIWGPLDDGNQKGLMRYGDEFALAASSPIEVPDLVGWLVVTQPLGAREMDRLAKLGAVDMQARVASQSDLPDWAAKSADGQIVEAPGQDDGLYHVSRLPALQDGIEPRLVLQHSLTEALAQYASLRYLLAAVIAAGLALVIALGFRIAGSITRPLNRLDIAVRKFARGEDATLAVEGEDEIGRLATNFNGMVQAIAEREREIIHVGLHDGLTGLPNRKLFVQQLDEALSLRRDDDQILVAYVDLDDFKVVNDTMGHPAGDALLRETAVHLRKHLPQAKVARFGGDEFAVLVKGIDPDQNLTALADEIQACFERPVDLGGHQAVSSASIGIAVAPGDGADGITLMKHADLALYRAKRDGKANHHFFEPSLDEQARRRREMELDLRLAIRDGGFELYFQPLYDLRADRLQGFEALIRWPHPTKGMVSPGEFIPLAEETGLILPIGEWVLREACRIARAWPDNLSVAVNISPKQFLAPGLATTIMQALTATGLSPERLELEITESVFIANVEKTLGTLHSLRDVGVRIALDDFGTGYSSLSYLRSFPFDKVKIDRSFVQDLAQEGNAHAVIRAITTLAEALGMDTLAEGVELPEQLEILRREGCQYIQGYLLSEPIPSAGVNELFDEMAAKPRQRATA</sequence>
<evidence type="ECO:0000259" key="3">
    <source>
        <dbReference type="PROSITE" id="PS50885"/>
    </source>
</evidence>